<keyword evidence="7" id="KW-1278">Translocase</keyword>
<gene>
    <name evidence="18" type="ORF">EPICR_20008</name>
</gene>
<dbReference type="InterPro" id="IPR008972">
    <property type="entry name" value="Cupredoxin"/>
</dbReference>
<evidence type="ECO:0000259" key="16">
    <source>
        <dbReference type="PROSITE" id="PS50857"/>
    </source>
</evidence>
<dbReference type="EMBL" id="CAACVI010000012">
    <property type="protein sequence ID" value="VEN73548.1"/>
    <property type="molecule type" value="Genomic_DNA"/>
</dbReference>
<dbReference type="Gene3D" id="2.60.40.420">
    <property type="entry name" value="Cupredoxins - blue copper proteins"/>
    <property type="match status" value="1"/>
</dbReference>
<evidence type="ECO:0000259" key="17">
    <source>
        <dbReference type="PROSITE" id="PS50999"/>
    </source>
</evidence>
<evidence type="ECO:0000256" key="12">
    <source>
        <dbReference type="ARBA" id="ARBA00024688"/>
    </source>
</evidence>
<keyword evidence="11 15" id="KW-0472">Membrane</keyword>
<dbReference type="InterPro" id="IPR036257">
    <property type="entry name" value="Cyt_c_oxidase_su2_TM_sf"/>
</dbReference>
<proteinExistence type="inferred from homology"/>
<dbReference type="Pfam" id="PF00116">
    <property type="entry name" value="COX2"/>
    <property type="match status" value="1"/>
</dbReference>
<evidence type="ECO:0000256" key="4">
    <source>
        <dbReference type="ARBA" id="ARBA00022660"/>
    </source>
</evidence>
<reference evidence="18" key="1">
    <citation type="submission" date="2019-01" db="EMBL/GenBank/DDBJ databases">
        <authorList>
            <consortium name="Genoscope - CEA"/>
            <person name="William W."/>
        </authorList>
    </citation>
    <scope>NUCLEOTIDE SEQUENCE</scope>
    <source>
        <strain evidence="18">CR-1</strain>
    </source>
</reference>
<dbReference type="InterPro" id="IPR011759">
    <property type="entry name" value="Cyt_c_oxidase_su2_TM_dom"/>
</dbReference>
<evidence type="ECO:0000256" key="8">
    <source>
        <dbReference type="ARBA" id="ARBA00022982"/>
    </source>
</evidence>
<keyword evidence="9 15" id="KW-1133">Transmembrane helix</keyword>
<dbReference type="PROSITE" id="PS00078">
    <property type="entry name" value="COX2"/>
    <property type="match status" value="1"/>
</dbReference>
<accession>A0A484HE79</accession>
<feature type="domain" description="Cytochrome oxidase subunit II transmembrane region profile" evidence="17">
    <location>
        <begin position="1"/>
        <end position="88"/>
    </location>
</feature>
<evidence type="ECO:0000256" key="6">
    <source>
        <dbReference type="ARBA" id="ARBA00022723"/>
    </source>
</evidence>
<dbReference type="GO" id="GO:0005886">
    <property type="term" value="C:plasma membrane"/>
    <property type="evidence" value="ECO:0007669"/>
    <property type="project" value="UniProtKB-SubCell"/>
</dbReference>
<comment type="subcellular location">
    <subcellularLocation>
        <location evidence="13">Cell membrane</location>
        <topology evidence="13">Multi-pass membrane protein</topology>
    </subcellularLocation>
    <subcellularLocation>
        <location evidence="1">Membrane</location>
        <topology evidence="1">Multi-pass membrane protein</topology>
    </subcellularLocation>
</comment>
<dbReference type="InterPro" id="IPR002429">
    <property type="entry name" value="CcO_II-like_C"/>
</dbReference>
<keyword evidence="5 13" id="KW-0812">Transmembrane</keyword>
<organism evidence="18">
    <name type="scientific">uncultured Desulfobacteraceae bacterium</name>
    <dbReference type="NCBI Taxonomy" id="218296"/>
    <lineage>
        <taxon>Bacteria</taxon>
        <taxon>Pseudomonadati</taxon>
        <taxon>Thermodesulfobacteriota</taxon>
        <taxon>Desulfobacteria</taxon>
        <taxon>Desulfobacterales</taxon>
        <taxon>Desulfobacteraceae</taxon>
        <taxon>environmental samples</taxon>
    </lineage>
</organism>
<feature type="domain" description="Cytochrome oxidase subunit II copper A binding" evidence="16">
    <location>
        <begin position="89"/>
        <end position="200"/>
    </location>
</feature>
<dbReference type="GO" id="GO:0005507">
    <property type="term" value="F:copper ion binding"/>
    <property type="evidence" value="ECO:0007669"/>
    <property type="project" value="InterPro"/>
</dbReference>
<dbReference type="InterPro" id="IPR045187">
    <property type="entry name" value="CcO_II"/>
</dbReference>
<dbReference type="SUPFAM" id="SSF81464">
    <property type="entry name" value="Cytochrome c oxidase subunit II-like, transmembrane region"/>
    <property type="match status" value="1"/>
</dbReference>
<name>A0A484HE79_9BACT</name>
<evidence type="ECO:0000256" key="3">
    <source>
        <dbReference type="ARBA" id="ARBA00022448"/>
    </source>
</evidence>
<evidence type="ECO:0000256" key="13">
    <source>
        <dbReference type="RuleBase" id="RU000456"/>
    </source>
</evidence>
<dbReference type="EC" id="7.1.1.9" evidence="14"/>
<dbReference type="PROSITE" id="PS50999">
    <property type="entry name" value="COX2_TM"/>
    <property type="match status" value="1"/>
</dbReference>
<dbReference type="GO" id="GO:0042773">
    <property type="term" value="P:ATP synthesis coupled electron transport"/>
    <property type="evidence" value="ECO:0007669"/>
    <property type="project" value="TreeGrafter"/>
</dbReference>
<feature type="transmembrane region" description="Helical" evidence="15">
    <location>
        <begin position="15"/>
        <end position="39"/>
    </location>
</feature>
<evidence type="ECO:0000256" key="15">
    <source>
        <dbReference type="SAM" id="Phobius"/>
    </source>
</evidence>
<dbReference type="SUPFAM" id="SSF49503">
    <property type="entry name" value="Cupredoxins"/>
    <property type="match status" value="1"/>
</dbReference>
<evidence type="ECO:0000256" key="7">
    <source>
        <dbReference type="ARBA" id="ARBA00022967"/>
    </source>
</evidence>
<dbReference type="PANTHER" id="PTHR22888">
    <property type="entry name" value="CYTOCHROME C OXIDASE, SUBUNIT II"/>
    <property type="match status" value="1"/>
</dbReference>
<dbReference type="InterPro" id="IPR014222">
    <property type="entry name" value="Cyt_c_oxidase_su2"/>
</dbReference>
<dbReference type="Pfam" id="PF02790">
    <property type="entry name" value="COX2_TM"/>
    <property type="match status" value="1"/>
</dbReference>
<evidence type="ECO:0000256" key="5">
    <source>
        <dbReference type="ARBA" id="ARBA00022692"/>
    </source>
</evidence>
<keyword evidence="3 13" id="KW-0813">Transport</keyword>
<dbReference type="GO" id="GO:0016491">
    <property type="term" value="F:oxidoreductase activity"/>
    <property type="evidence" value="ECO:0007669"/>
    <property type="project" value="UniProtKB-KW"/>
</dbReference>
<dbReference type="InterPro" id="IPR001505">
    <property type="entry name" value="Copper_CuA"/>
</dbReference>
<dbReference type="PROSITE" id="PS50857">
    <property type="entry name" value="COX2_CUA"/>
    <property type="match status" value="1"/>
</dbReference>
<sequence length="203" mass="23267">MYENIVNPARGVDEAFYYIFGASFALLALITGAMVFFAVRYRRSRHPKAADIRGNWKLELIWTLIPALIVMGMFKIGWSSYLGLRNVPKGAIEVEVYAQKYSWIFVYPNDKETENEMAVPLGKPVKLNVTSEDVLHSLFIPAFRIKVDAVPGMKTYAWFYPDEKGEYDIHCSEFCGSGHADMNGVVRVVSENEYREWLESEEE</sequence>
<dbReference type="PANTHER" id="PTHR22888:SF9">
    <property type="entry name" value="CYTOCHROME C OXIDASE SUBUNIT 2"/>
    <property type="match status" value="1"/>
</dbReference>
<evidence type="ECO:0000256" key="14">
    <source>
        <dbReference type="RuleBase" id="RU004024"/>
    </source>
</evidence>
<comment type="catalytic activity">
    <reaction evidence="14">
        <text>4 Fe(II)-[cytochrome c] + O2 + 8 H(+)(in) = 4 Fe(III)-[cytochrome c] + 2 H2O + 4 H(+)(out)</text>
        <dbReference type="Rhea" id="RHEA:11436"/>
        <dbReference type="Rhea" id="RHEA-COMP:10350"/>
        <dbReference type="Rhea" id="RHEA-COMP:14399"/>
        <dbReference type="ChEBI" id="CHEBI:15377"/>
        <dbReference type="ChEBI" id="CHEBI:15378"/>
        <dbReference type="ChEBI" id="CHEBI:15379"/>
        <dbReference type="ChEBI" id="CHEBI:29033"/>
        <dbReference type="ChEBI" id="CHEBI:29034"/>
        <dbReference type="EC" id="7.1.1.9"/>
    </reaction>
</comment>
<keyword evidence="10 14" id="KW-0186">Copper</keyword>
<evidence type="ECO:0000256" key="9">
    <source>
        <dbReference type="ARBA" id="ARBA00022989"/>
    </source>
</evidence>
<dbReference type="Gene3D" id="1.10.287.90">
    <property type="match status" value="1"/>
</dbReference>
<comment type="cofactor">
    <cofactor evidence="14">
        <name>Cu cation</name>
        <dbReference type="ChEBI" id="CHEBI:23378"/>
    </cofactor>
    <text evidence="14">Binds a copper A center.</text>
</comment>
<comment type="function">
    <text evidence="12 14">Subunits I and II form the functional core of the enzyme complex. Electrons originating in cytochrome c are transferred via heme a and Cu(A) to the binuclear center formed by heme a3 and Cu(B).</text>
</comment>
<dbReference type="AlphaFoldDB" id="A0A484HE79"/>
<dbReference type="CDD" id="cd13915">
    <property type="entry name" value="CuRO_HCO_II_like_2"/>
    <property type="match status" value="1"/>
</dbReference>
<keyword evidence="8 13" id="KW-0249">Electron transport</keyword>
<evidence type="ECO:0000256" key="11">
    <source>
        <dbReference type="ARBA" id="ARBA00023136"/>
    </source>
</evidence>
<comment type="similarity">
    <text evidence="2 13">Belongs to the cytochrome c oxidase subunit 2 family.</text>
</comment>
<evidence type="ECO:0000313" key="18">
    <source>
        <dbReference type="EMBL" id="VEN73548.1"/>
    </source>
</evidence>
<dbReference type="NCBIfam" id="TIGR02866">
    <property type="entry name" value="CoxB"/>
    <property type="match status" value="1"/>
</dbReference>
<protein>
    <recommendedName>
        <fullName evidence="14">Cytochrome c oxidase subunit 2</fullName>
        <ecNumber evidence="14">7.1.1.9</ecNumber>
    </recommendedName>
</protein>
<keyword evidence="4 13" id="KW-0679">Respiratory chain</keyword>
<dbReference type="GO" id="GO:0004129">
    <property type="term" value="F:cytochrome-c oxidase activity"/>
    <property type="evidence" value="ECO:0007669"/>
    <property type="project" value="UniProtKB-EC"/>
</dbReference>
<evidence type="ECO:0000256" key="2">
    <source>
        <dbReference type="ARBA" id="ARBA00007866"/>
    </source>
</evidence>
<feature type="transmembrane region" description="Helical" evidence="15">
    <location>
        <begin position="60"/>
        <end position="78"/>
    </location>
</feature>
<keyword evidence="6 14" id="KW-0479">Metal-binding</keyword>
<keyword evidence="18" id="KW-0560">Oxidoreductase</keyword>
<evidence type="ECO:0000256" key="10">
    <source>
        <dbReference type="ARBA" id="ARBA00023008"/>
    </source>
</evidence>
<evidence type="ECO:0000256" key="1">
    <source>
        <dbReference type="ARBA" id="ARBA00004141"/>
    </source>
</evidence>